<dbReference type="Pfam" id="PF00350">
    <property type="entry name" value="Dynamin_N"/>
    <property type="match status" value="1"/>
</dbReference>
<evidence type="ECO:0000313" key="5">
    <source>
        <dbReference type="Ensembl" id="ENSELUP00000016521.3"/>
    </source>
</evidence>
<dbReference type="AlphaFoldDB" id="A0A3P8YK78"/>
<accession>A0A3P8YK78</accession>
<feature type="compositionally biased region" description="Basic residues" evidence="3">
    <location>
        <begin position="56"/>
        <end position="67"/>
    </location>
</feature>
<dbReference type="Pfam" id="PF13553">
    <property type="entry name" value="FIIND"/>
    <property type="match status" value="1"/>
</dbReference>
<feature type="domain" description="FIIND" evidence="4">
    <location>
        <begin position="852"/>
        <end position="1122"/>
    </location>
</feature>
<feature type="compositionally biased region" description="Low complexity" evidence="3">
    <location>
        <begin position="83"/>
        <end position="97"/>
    </location>
</feature>
<dbReference type="STRING" id="8010.ENSELUP00000016521"/>
<feature type="compositionally biased region" description="Polar residues" evidence="3">
    <location>
        <begin position="122"/>
        <end position="131"/>
    </location>
</feature>
<keyword evidence="6" id="KW-1185">Reference proteome</keyword>
<evidence type="ECO:0000313" key="6">
    <source>
        <dbReference type="Proteomes" id="UP000265140"/>
    </source>
</evidence>
<sequence>MASSFFVRDILNKWNLSQWIKNFEEEEIDEEGFLLLEEKEFIHLIPKVGPRTKFAHKHKELVKKQKTHSNDDKVATSSTASINATKSSSTNSMASTSVEKPLSEKRKHDMADANKPKKKQKSSAISRTTAMLDSEEKAEAKKIMQRVRSKLDEMPSTKLTDFLRSKIDMLDKDRKEMVGVFGKTGAGKSSLINTILGETKLLPSGNQGACTSVMIQVEANMTNDKYIAEIEFITVQDWNDELWSLQGKSCEKEDDDDKKMNVKDGDKDDDGKINALYGKEGLGKNVEELMDKKHFSKIPEFFSSHKKIVICDTGEELSRKIACFTVSDSNSDTFEQLYWPLVKCLTIKVPNSKDLLDHVVLVDLPGNGDCNKSRDEMWKSFVGNCSAVWIVSDISRAISEKESWEILDSTVTFFGPGGECRSISFICTKTDDIEESQKDNARSTILTRNERTKKKVREKFNKQKDVKKHFSDAEGLFKVFTVSSKKYNMEKQSGPDEKEMTEEWMNALNDTEIPHLQEFLRNLNDHHTRTSDYISGADGILSLIQAVRNSDMKYSKEEVRQDLEQRLNDNLKSIGQYMEKPRKIFDQCLSQGVQQSEHSCKKLMNEVIAPERISGSRYHKVLKCLCQNYGIYKPKGTSCRGNMNLNESLASCMRSFIDEEFTYFFPNDKCGPIKEKIENFTLDTKSLVKKHKSLSLHLTFLKTEKELKTQLICDVLKKKKQIYLTLSESIKDSMHVSYENASMHTGKGSLQKMKDELHQHMKKANIFKKAKKDMMDGLTELKDHILKQMKCKLQESIEISLQTPNSSFLPDVTEDYNKIKELMAHFCTIPVTTILDPHAKNTGFQSQSLAGQKDVEGPRILTSQHTRWSTYRLQCPKAGIFQSGLTGLVFEMAGKGDVHFKMSQWDTSVLGSMTPAGPLFSISCPAVLQLHLPHCMCDDEDEVLSVAHFTGGTMEIVKPLKTTASHVVVNIPNPSLVGLIRCGLSTLPIQSQVLLFLCPQGNTNQKGMLNVFLLPKNVPICKVKHQQKGSDFIQTSSECTLSPGRRYSLCCELVDCNILKSMQFDSDYTRKLLPTFQVSLECISDAKNMNLTLLDRETNDQKVWEFVVQTSSITSPSVPAPPSGPSRLQ</sequence>
<dbReference type="SUPFAM" id="SSF52540">
    <property type="entry name" value="P-loop containing nucleoside triphosphate hydrolases"/>
    <property type="match status" value="1"/>
</dbReference>
<dbReference type="InterPro" id="IPR027417">
    <property type="entry name" value="P-loop_NTPase"/>
</dbReference>
<name>A0A3P8YK78_ESOLU</name>
<protein>
    <recommendedName>
        <fullName evidence="4">FIIND domain-containing protein</fullName>
    </recommendedName>
</protein>
<dbReference type="PANTHER" id="PTHR47308">
    <property type="entry name" value="NUCLEAR GTPASE SLIP-GC"/>
    <property type="match status" value="1"/>
</dbReference>
<evidence type="ECO:0000256" key="3">
    <source>
        <dbReference type="SAM" id="MobiDB-lite"/>
    </source>
</evidence>
<reference evidence="5" key="2">
    <citation type="submission" date="2020-02" db="EMBL/GenBank/DDBJ databases">
        <title>Esox lucius (northern pike) genome, fEsoLuc1, primary haplotype.</title>
        <authorList>
            <person name="Myers G."/>
            <person name="Karagic N."/>
            <person name="Meyer A."/>
            <person name="Pippel M."/>
            <person name="Reichard M."/>
            <person name="Winkler S."/>
            <person name="Tracey A."/>
            <person name="Sims Y."/>
            <person name="Howe K."/>
            <person name="Rhie A."/>
            <person name="Formenti G."/>
            <person name="Durbin R."/>
            <person name="Fedrigo O."/>
            <person name="Jarvis E.D."/>
        </authorList>
    </citation>
    <scope>NUCLEOTIDE SEQUENCE [LARGE SCALE GENOMIC DNA]</scope>
</reference>
<dbReference type="InterPro" id="IPR025307">
    <property type="entry name" value="FIIND_dom"/>
</dbReference>
<dbReference type="PANTHER" id="PTHR47308:SF1">
    <property type="entry name" value="NUCLEAR GTPASE SLIP-GC"/>
    <property type="match status" value="1"/>
</dbReference>
<dbReference type="OMA" id="CEMINQV"/>
<dbReference type="Gene3D" id="3.40.50.300">
    <property type="entry name" value="P-loop containing nucleotide triphosphate hydrolases"/>
    <property type="match status" value="2"/>
</dbReference>
<feature type="compositionally biased region" description="Basic and acidic residues" evidence="3">
    <location>
        <begin position="101"/>
        <end position="115"/>
    </location>
</feature>
<dbReference type="GeneTree" id="ENSGT00390000007091"/>
<dbReference type="FunCoup" id="A0A3P8YK78">
    <property type="interactions" value="57"/>
</dbReference>
<dbReference type="GO" id="GO:0005829">
    <property type="term" value="C:cytosol"/>
    <property type="evidence" value="ECO:0007669"/>
    <property type="project" value="UniProtKB-SubCell"/>
</dbReference>
<reference evidence="5" key="3">
    <citation type="submission" date="2025-08" db="UniProtKB">
        <authorList>
            <consortium name="Ensembl"/>
        </authorList>
    </citation>
    <scope>IDENTIFICATION</scope>
</reference>
<keyword evidence="2" id="KW-0963">Cytoplasm</keyword>
<feature type="region of interest" description="Disordered" evidence="3">
    <location>
        <begin position="56"/>
        <end position="137"/>
    </location>
</feature>
<dbReference type="Proteomes" id="UP000265140">
    <property type="component" value="Chromosome 11"/>
</dbReference>
<reference evidence="5" key="4">
    <citation type="submission" date="2025-09" db="UniProtKB">
        <authorList>
            <consortium name="Ensembl"/>
        </authorList>
    </citation>
    <scope>IDENTIFICATION</scope>
</reference>
<reference evidence="6" key="1">
    <citation type="journal article" date="2014" name="PLoS ONE">
        <title>The genome and linkage map of the northern pike (Esox lucius): conserved synteny revealed between the salmonid sister group and the Neoteleostei.</title>
        <authorList>
            <person name="Rondeau E.B."/>
            <person name="Minkley D.R."/>
            <person name="Leong J.S."/>
            <person name="Messmer A.M."/>
            <person name="Jantzen J.R."/>
            <person name="von Schalburg K.R."/>
            <person name="Lemon C."/>
            <person name="Bird N.H."/>
            <person name="Koop B.F."/>
        </authorList>
    </citation>
    <scope>NUCLEOTIDE SEQUENCE</scope>
</reference>
<proteinExistence type="predicted"/>
<evidence type="ECO:0000256" key="2">
    <source>
        <dbReference type="ARBA" id="ARBA00022490"/>
    </source>
</evidence>
<dbReference type="PROSITE" id="PS51830">
    <property type="entry name" value="FIIND"/>
    <property type="match status" value="1"/>
</dbReference>
<dbReference type="GO" id="GO:0003924">
    <property type="term" value="F:GTPase activity"/>
    <property type="evidence" value="ECO:0007669"/>
    <property type="project" value="TreeGrafter"/>
</dbReference>
<organism evidence="5 6">
    <name type="scientific">Esox lucius</name>
    <name type="common">Northern pike</name>
    <dbReference type="NCBI Taxonomy" id="8010"/>
    <lineage>
        <taxon>Eukaryota</taxon>
        <taxon>Metazoa</taxon>
        <taxon>Chordata</taxon>
        <taxon>Craniata</taxon>
        <taxon>Vertebrata</taxon>
        <taxon>Euteleostomi</taxon>
        <taxon>Actinopterygii</taxon>
        <taxon>Neopterygii</taxon>
        <taxon>Teleostei</taxon>
        <taxon>Protacanthopterygii</taxon>
        <taxon>Esociformes</taxon>
        <taxon>Esocidae</taxon>
        <taxon>Esox</taxon>
    </lineage>
</organism>
<dbReference type="InterPro" id="IPR045063">
    <property type="entry name" value="Dynamin_N"/>
</dbReference>
<comment type="subcellular location">
    <subcellularLocation>
        <location evidence="1">Cytoplasm</location>
        <location evidence="1">Cytosol</location>
    </subcellularLocation>
</comment>
<dbReference type="Pfam" id="PF23679">
    <property type="entry name" value="UPA-FIIND"/>
    <property type="match status" value="1"/>
</dbReference>
<evidence type="ECO:0000259" key="4">
    <source>
        <dbReference type="PROSITE" id="PS51830"/>
    </source>
</evidence>
<dbReference type="InterPro" id="IPR013761">
    <property type="entry name" value="SAM/pointed_sf"/>
</dbReference>
<dbReference type="Gene3D" id="1.10.150.50">
    <property type="entry name" value="Transcription Factor, Ets-1"/>
    <property type="match status" value="1"/>
</dbReference>
<evidence type="ECO:0000256" key="1">
    <source>
        <dbReference type="ARBA" id="ARBA00004514"/>
    </source>
</evidence>
<dbReference type="Bgee" id="ENSELUG00000016356">
    <property type="expression patterns" value="Expressed in nose and 6 other cell types or tissues"/>
</dbReference>
<dbReference type="InParanoid" id="A0A3P8YK78"/>
<dbReference type="Ensembl" id="ENSELUT00000039803.3">
    <property type="protein sequence ID" value="ENSELUP00000016521.3"/>
    <property type="gene ID" value="ENSELUG00000016356.3"/>
</dbReference>
<dbReference type="InterPro" id="IPR053082">
    <property type="entry name" value="Nuclear_GTPase_SLIP-GC"/>
</dbReference>